<dbReference type="EMBL" id="BGZK01000975">
    <property type="protein sequence ID" value="GBP67173.1"/>
    <property type="molecule type" value="Genomic_DNA"/>
</dbReference>
<keyword evidence="2" id="KW-0472">Membrane</keyword>
<evidence type="ECO:0000313" key="3">
    <source>
        <dbReference type="EMBL" id="GBP67173.1"/>
    </source>
</evidence>
<feature type="region of interest" description="Disordered" evidence="1">
    <location>
        <begin position="131"/>
        <end position="171"/>
    </location>
</feature>
<feature type="transmembrane region" description="Helical" evidence="2">
    <location>
        <begin position="20"/>
        <end position="39"/>
    </location>
</feature>
<sequence length="171" mass="18927">MRSGSGISSFTPLWRHLSQYPELRTAAICAIVWISLLCIRKRRNSLKSESRGKKEGSGGVELRIASFAGNSERLSLVRCRPQVVVQGKTCVIFWRVATGAIYTPSLPWGGASADEILSTTARRERLPNHFVRDEKAPGTSKFSGSPKTPALCRAQRQKPATKAFSRRPSKR</sequence>
<name>A0A4C1XVR4_EUMVA</name>
<dbReference type="AlphaFoldDB" id="A0A4C1XVR4"/>
<comment type="caution">
    <text evidence="3">The sequence shown here is derived from an EMBL/GenBank/DDBJ whole genome shotgun (WGS) entry which is preliminary data.</text>
</comment>
<keyword evidence="4" id="KW-1185">Reference proteome</keyword>
<organism evidence="3 4">
    <name type="scientific">Eumeta variegata</name>
    <name type="common">Bagworm moth</name>
    <name type="synonym">Eumeta japonica</name>
    <dbReference type="NCBI Taxonomy" id="151549"/>
    <lineage>
        <taxon>Eukaryota</taxon>
        <taxon>Metazoa</taxon>
        <taxon>Ecdysozoa</taxon>
        <taxon>Arthropoda</taxon>
        <taxon>Hexapoda</taxon>
        <taxon>Insecta</taxon>
        <taxon>Pterygota</taxon>
        <taxon>Neoptera</taxon>
        <taxon>Endopterygota</taxon>
        <taxon>Lepidoptera</taxon>
        <taxon>Glossata</taxon>
        <taxon>Ditrysia</taxon>
        <taxon>Tineoidea</taxon>
        <taxon>Psychidae</taxon>
        <taxon>Oiketicinae</taxon>
        <taxon>Eumeta</taxon>
    </lineage>
</organism>
<keyword evidence="2" id="KW-0812">Transmembrane</keyword>
<evidence type="ECO:0000256" key="2">
    <source>
        <dbReference type="SAM" id="Phobius"/>
    </source>
</evidence>
<proteinExistence type="predicted"/>
<keyword evidence="2" id="KW-1133">Transmembrane helix</keyword>
<protein>
    <submittedName>
        <fullName evidence="3">Uncharacterized protein</fullName>
    </submittedName>
</protein>
<gene>
    <name evidence="3" type="ORF">EVAR_42052_1</name>
</gene>
<evidence type="ECO:0000256" key="1">
    <source>
        <dbReference type="SAM" id="MobiDB-lite"/>
    </source>
</evidence>
<dbReference type="Proteomes" id="UP000299102">
    <property type="component" value="Unassembled WGS sequence"/>
</dbReference>
<reference evidence="3 4" key="1">
    <citation type="journal article" date="2019" name="Commun. Biol.">
        <title>The bagworm genome reveals a unique fibroin gene that provides high tensile strength.</title>
        <authorList>
            <person name="Kono N."/>
            <person name="Nakamura H."/>
            <person name="Ohtoshi R."/>
            <person name="Tomita M."/>
            <person name="Numata K."/>
            <person name="Arakawa K."/>
        </authorList>
    </citation>
    <scope>NUCLEOTIDE SEQUENCE [LARGE SCALE GENOMIC DNA]</scope>
</reference>
<accession>A0A4C1XVR4</accession>
<evidence type="ECO:0000313" key="4">
    <source>
        <dbReference type="Proteomes" id="UP000299102"/>
    </source>
</evidence>